<keyword evidence="5" id="KW-0812">Transmembrane</keyword>
<dbReference type="InterPro" id="IPR013783">
    <property type="entry name" value="Ig-like_fold"/>
</dbReference>
<evidence type="ECO:0000256" key="5">
    <source>
        <dbReference type="SAM" id="Phobius"/>
    </source>
</evidence>
<sequence length="596" mass="64084">MDFSNFRLPLLILAALGCCSANGPLLDTTTKGVIGKNVTFKTTITSTQDFLTITWNFNKNSVISPIITNVLVTNTNNIDKKYAGRIIYSNTTCELQLGPLVKEDEGEYNLNIVTSKGESLSGQIDLEVLEPITDVKISSNLPEPVEFNSTVVLSCSAKGSFTYKWLNDSVPLVVDGTHIKLNAAGNELTIAEVHRTDLRGPIICIAENALESGKSPPFNLTVSYGPEKVVMTQTPTDSFLKKGSNLTLACSAQSDPPAQLQWMFNGEAMPQKTTANITLTSIEEKHSGNYSCVAYNAKTNRYVSSQVAVVSVMEALSGTHISSSSSVLIAGNSTVNITCSAAAGKAESVEWLKDSKSVASSDRIVLSADKNTLTIVKVVKEDAGNYTCQLKNKVNKDESTYVMVINYGPESVKIEGKKAVKFEELAELKCSADSVPPSIFSWKLNDTAMNSSQAVIIITKASVKNSGTYTCKAFNPITGMTKTLTHNLAVTEVGTVDEGLSGGAIAGIVIAVLVAVIILACIIKCKKKSGTEAYLQEQPFSHLSVFFYLQKPSIKATGKTALTSDLILKVWPFQELSVFINVHCFSVILCANVPQS</sequence>
<dbReference type="Ensembl" id="ENSCCRT00000188872.1">
    <property type="protein sequence ID" value="ENSCCRP00000112202.1"/>
    <property type="gene ID" value="ENSCCRG00000071886.1"/>
</dbReference>
<keyword evidence="5" id="KW-1133">Transmembrane helix</keyword>
<dbReference type="GeneTree" id="ENSGT01100000263479"/>
<dbReference type="AlphaFoldDB" id="A0A9J7XWD4"/>
<dbReference type="InterPro" id="IPR003599">
    <property type="entry name" value="Ig_sub"/>
</dbReference>
<feature type="transmembrane region" description="Helical" evidence="5">
    <location>
        <begin position="500"/>
        <end position="523"/>
    </location>
</feature>
<evidence type="ECO:0000256" key="1">
    <source>
        <dbReference type="ARBA" id="ARBA00022729"/>
    </source>
</evidence>
<feature type="signal peptide" evidence="6">
    <location>
        <begin position="1"/>
        <end position="21"/>
    </location>
</feature>
<dbReference type="InterPro" id="IPR003598">
    <property type="entry name" value="Ig_sub2"/>
</dbReference>
<feature type="domain" description="Ig-like" evidence="7">
    <location>
        <begin position="226"/>
        <end position="304"/>
    </location>
</feature>
<dbReference type="SMART" id="SM00409">
    <property type="entry name" value="IG"/>
    <property type="match status" value="5"/>
</dbReference>
<dbReference type="Proteomes" id="UP001108240">
    <property type="component" value="Unplaced"/>
</dbReference>
<dbReference type="SUPFAM" id="SSF48726">
    <property type="entry name" value="Immunoglobulin"/>
    <property type="match status" value="5"/>
</dbReference>
<dbReference type="InterPro" id="IPR036179">
    <property type="entry name" value="Ig-like_dom_sf"/>
</dbReference>
<dbReference type="PROSITE" id="PS51257">
    <property type="entry name" value="PROKAR_LIPOPROTEIN"/>
    <property type="match status" value="1"/>
</dbReference>
<proteinExistence type="predicted"/>
<evidence type="ECO:0000256" key="4">
    <source>
        <dbReference type="ARBA" id="ARBA00023319"/>
    </source>
</evidence>
<keyword evidence="1 6" id="KW-0732">Signal</keyword>
<dbReference type="Pfam" id="PF07679">
    <property type="entry name" value="I-set"/>
    <property type="match status" value="1"/>
</dbReference>
<evidence type="ECO:0000256" key="6">
    <source>
        <dbReference type="SAM" id="SignalP"/>
    </source>
</evidence>
<reference evidence="8" key="1">
    <citation type="submission" date="2025-08" db="UniProtKB">
        <authorList>
            <consortium name="Ensembl"/>
        </authorList>
    </citation>
    <scope>IDENTIFICATION</scope>
</reference>
<feature type="chain" id="PRO_5039928922" evidence="6">
    <location>
        <begin position="22"/>
        <end position="596"/>
    </location>
</feature>
<accession>A0A9J7XWD4</accession>
<name>A0A9J7XWD4_CYPCA</name>
<keyword evidence="9" id="KW-1185">Reference proteome</keyword>
<feature type="domain" description="Ig-like" evidence="7">
    <location>
        <begin position="305"/>
        <end position="406"/>
    </location>
</feature>
<evidence type="ECO:0000259" key="7">
    <source>
        <dbReference type="PROSITE" id="PS50835"/>
    </source>
</evidence>
<dbReference type="InterPro" id="IPR052598">
    <property type="entry name" value="IgSF_CEA-related"/>
</dbReference>
<dbReference type="OMA" id="LTCQTAH"/>
<dbReference type="Gene3D" id="2.60.40.10">
    <property type="entry name" value="Immunoglobulins"/>
    <property type="match status" value="5"/>
</dbReference>
<dbReference type="InterPro" id="IPR007110">
    <property type="entry name" value="Ig-like_dom"/>
</dbReference>
<dbReference type="PANTHER" id="PTHR44337">
    <property type="entry name" value="CARCINOEMBRYONIC ANTIGEN-RELATED CELL ADHESION MOLECULE 8"/>
    <property type="match status" value="1"/>
</dbReference>
<evidence type="ECO:0000313" key="9">
    <source>
        <dbReference type="Proteomes" id="UP001108240"/>
    </source>
</evidence>
<dbReference type="InterPro" id="IPR013098">
    <property type="entry name" value="Ig_I-set"/>
</dbReference>
<organism evidence="8 9">
    <name type="scientific">Cyprinus carpio carpio</name>
    <dbReference type="NCBI Taxonomy" id="630221"/>
    <lineage>
        <taxon>Eukaryota</taxon>
        <taxon>Metazoa</taxon>
        <taxon>Chordata</taxon>
        <taxon>Craniata</taxon>
        <taxon>Vertebrata</taxon>
        <taxon>Euteleostomi</taxon>
        <taxon>Actinopterygii</taxon>
        <taxon>Neopterygii</taxon>
        <taxon>Teleostei</taxon>
        <taxon>Ostariophysi</taxon>
        <taxon>Cypriniformes</taxon>
        <taxon>Cyprinidae</taxon>
        <taxon>Cyprininae</taxon>
        <taxon>Cyprinus</taxon>
    </lineage>
</organism>
<evidence type="ECO:0000256" key="2">
    <source>
        <dbReference type="ARBA" id="ARBA00023157"/>
    </source>
</evidence>
<keyword evidence="3" id="KW-0325">Glycoprotein</keyword>
<dbReference type="Pfam" id="PF13895">
    <property type="entry name" value="Ig_2"/>
    <property type="match status" value="2"/>
</dbReference>
<evidence type="ECO:0000313" key="8">
    <source>
        <dbReference type="Ensembl" id="ENSCCRP00000112202.1"/>
    </source>
</evidence>
<keyword evidence="2" id="KW-1015">Disulfide bond</keyword>
<dbReference type="SMART" id="SM00408">
    <property type="entry name" value="IGc2"/>
    <property type="match status" value="4"/>
</dbReference>
<reference evidence="8" key="2">
    <citation type="submission" date="2025-09" db="UniProtKB">
        <authorList>
            <consortium name="Ensembl"/>
        </authorList>
    </citation>
    <scope>IDENTIFICATION</scope>
</reference>
<keyword evidence="5" id="KW-0472">Membrane</keyword>
<dbReference type="PROSITE" id="PS50835">
    <property type="entry name" value="IG_LIKE"/>
    <property type="match status" value="3"/>
</dbReference>
<dbReference type="PANTHER" id="PTHR44337:SF17">
    <property type="entry name" value="CARCINOEMBRYONIC ANTIGEN-RELATED CELL ADHESION MOLECULE 5 ISOFORM X1"/>
    <property type="match status" value="1"/>
</dbReference>
<evidence type="ECO:0000256" key="3">
    <source>
        <dbReference type="ARBA" id="ARBA00023180"/>
    </source>
</evidence>
<dbReference type="CDD" id="cd00096">
    <property type="entry name" value="Ig"/>
    <property type="match status" value="1"/>
</dbReference>
<keyword evidence="4" id="KW-0393">Immunoglobulin domain</keyword>
<feature type="domain" description="Ig-like" evidence="7">
    <location>
        <begin position="409"/>
        <end position="485"/>
    </location>
</feature>
<protein>
    <submittedName>
        <fullName evidence="8">Si:ch211-264f5.6</fullName>
    </submittedName>
</protein>